<proteinExistence type="predicted"/>
<feature type="compositionally biased region" description="Basic and acidic residues" evidence="1">
    <location>
        <begin position="199"/>
        <end position="215"/>
    </location>
</feature>
<sequence>MGDENFNYDPYDVKSGNYEHSYNCEKSILKMSSNNYSTKNVDGHYSANTLQDVTNSKVEVLKLWKNLTLQHREKYNQQIEEDISDIMLCKENAITSASTNRSSIGTLSYYEIQSGIEEFSTANYKDPEKPIGQLESFHLPTSKHGQPPGYIDQRHQRHLHPQKLHQHYQHRSWNRNLPMATTTSTPSRKENFLNLLGGSKDDTAANDRSRDFQHL</sequence>
<accession>A0A1A9UZ56</accession>
<organism evidence="2 3">
    <name type="scientific">Glossina austeni</name>
    <name type="common">Savannah tsetse fly</name>
    <dbReference type="NCBI Taxonomy" id="7395"/>
    <lineage>
        <taxon>Eukaryota</taxon>
        <taxon>Metazoa</taxon>
        <taxon>Ecdysozoa</taxon>
        <taxon>Arthropoda</taxon>
        <taxon>Hexapoda</taxon>
        <taxon>Insecta</taxon>
        <taxon>Pterygota</taxon>
        <taxon>Neoptera</taxon>
        <taxon>Endopterygota</taxon>
        <taxon>Diptera</taxon>
        <taxon>Brachycera</taxon>
        <taxon>Muscomorpha</taxon>
        <taxon>Hippoboscoidea</taxon>
        <taxon>Glossinidae</taxon>
        <taxon>Glossina</taxon>
    </lineage>
</organism>
<feature type="region of interest" description="Disordered" evidence="1">
    <location>
        <begin position="123"/>
        <end position="215"/>
    </location>
</feature>
<protein>
    <submittedName>
        <fullName evidence="2">Uncharacterized protein</fullName>
    </submittedName>
</protein>
<dbReference type="Proteomes" id="UP000078200">
    <property type="component" value="Unassembled WGS sequence"/>
</dbReference>
<dbReference type="VEuPathDB" id="VectorBase:GAUT020461"/>
<evidence type="ECO:0000313" key="2">
    <source>
        <dbReference type="EnsemblMetazoa" id="GAUT020461-PA"/>
    </source>
</evidence>
<evidence type="ECO:0000313" key="3">
    <source>
        <dbReference type="Proteomes" id="UP000078200"/>
    </source>
</evidence>
<name>A0A1A9UZ56_GLOAU</name>
<feature type="compositionally biased region" description="Basic residues" evidence="1">
    <location>
        <begin position="155"/>
        <end position="173"/>
    </location>
</feature>
<keyword evidence="3" id="KW-1185">Reference proteome</keyword>
<dbReference type="EnsemblMetazoa" id="GAUT020461-RA">
    <property type="protein sequence ID" value="GAUT020461-PA"/>
    <property type="gene ID" value="GAUT020461"/>
</dbReference>
<dbReference type="AlphaFoldDB" id="A0A1A9UZ56"/>
<evidence type="ECO:0000256" key="1">
    <source>
        <dbReference type="SAM" id="MobiDB-lite"/>
    </source>
</evidence>
<reference evidence="2" key="1">
    <citation type="submission" date="2020-05" db="UniProtKB">
        <authorList>
            <consortium name="EnsemblMetazoa"/>
        </authorList>
    </citation>
    <scope>IDENTIFICATION</scope>
    <source>
        <strain evidence="2">TTRI</strain>
    </source>
</reference>